<keyword evidence="1" id="KW-1133">Transmembrane helix</keyword>
<dbReference type="EMBL" id="NOIG01000001">
    <property type="protein sequence ID" value="OYD52267.1"/>
    <property type="molecule type" value="Genomic_DNA"/>
</dbReference>
<dbReference type="AlphaFoldDB" id="A0A235EUK7"/>
<proteinExistence type="predicted"/>
<evidence type="ECO:0000313" key="2">
    <source>
        <dbReference type="EMBL" id="OYD52267.1"/>
    </source>
</evidence>
<comment type="caution">
    <text evidence="2">The sequence shown here is derived from an EMBL/GenBank/DDBJ whole genome shotgun (WGS) entry which is preliminary data.</text>
</comment>
<protein>
    <submittedName>
        <fullName evidence="2">Uncharacterized protein</fullName>
    </submittedName>
</protein>
<keyword evidence="1" id="KW-0812">Transmembrane</keyword>
<evidence type="ECO:0000256" key="1">
    <source>
        <dbReference type="SAM" id="Phobius"/>
    </source>
</evidence>
<organism evidence="2 3">
    <name type="scientific">Acidovorax kalamii</name>
    <dbReference type="NCBI Taxonomy" id="2004485"/>
    <lineage>
        <taxon>Bacteria</taxon>
        <taxon>Pseudomonadati</taxon>
        <taxon>Pseudomonadota</taxon>
        <taxon>Betaproteobacteria</taxon>
        <taxon>Burkholderiales</taxon>
        <taxon>Comamonadaceae</taxon>
        <taxon>Acidovorax</taxon>
    </lineage>
</organism>
<evidence type="ECO:0000313" key="3">
    <source>
        <dbReference type="Proteomes" id="UP000215441"/>
    </source>
</evidence>
<reference evidence="2 3" key="1">
    <citation type="submission" date="2017-07" db="EMBL/GenBank/DDBJ databases">
        <title>Acidovorax KNDSW TSA 6 genome sequence and assembly.</title>
        <authorList>
            <person name="Mayilraj S."/>
        </authorList>
    </citation>
    <scope>NUCLEOTIDE SEQUENCE [LARGE SCALE GENOMIC DNA]</scope>
    <source>
        <strain evidence="2 3">KNDSW-TSA6</strain>
    </source>
</reference>
<dbReference type="Proteomes" id="UP000215441">
    <property type="component" value="Unassembled WGS sequence"/>
</dbReference>
<feature type="transmembrane region" description="Helical" evidence="1">
    <location>
        <begin position="79"/>
        <end position="101"/>
    </location>
</feature>
<keyword evidence="3" id="KW-1185">Reference proteome</keyword>
<gene>
    <name evidence="2" type="ORF">CBY09_01925</name>
</gene>
<sequence length="113" mass="12189">MWHGYTADLAGETAWGGYAKAAACAVAAMGLWRGVMWGLSLASVVWMIECLRWTMRYFLSAGELRVPLLLDSLVGSPTPLPVHIVLVLVFAVGMLAPLVVLGRRGEGFRGAAW</sequence>
<name>A0A235EUK7_9BURK</name>
<accession>A0A235EUK7</accession>
<keyword evidence="1" id="KW-0472">Membrane</keyword>